<proteinExistence type="predicted"/>
<keyword evidence="3" id="KW-1185">Reference proteome</keyword>
<dbReference type="AlphaFoldDB" id="A0A0D2LJD9"/>
<dbReference type="Proteomes" id="UP000054270">
    <property type="component" value="Unassembled WGS sequence"/>
</dbReference>
<protein>
    <submittedName>
        <fullName evidence="2">Uncharacterized protein</fullName>
    </submittedName>
</protein>
<organism evidence="2 3">
    <name type="scientific">Hypholoma sublateritium (strain FD-334 SS-4)</name>
    <dbReference type="NCBI Taxonomy" id="945553"/>
    <lineage>
        <taxon>Eukaryota</taxon>
        <taxon>Fungi</taxon>
        <taxon>Dikarya</taxon>
        <taxon>Basidiomycota</taxon>
        <taxon>Agaricomycotina</taxon>
        <taxon>Agaricomycetes</taxon>
        <taxon>Agaricomycetidae</taxon>
        <taxon>Agaricales</taxon>
        <taxon>Agaricineae</taxon>
        <taxon>Strophariaceae</taxon>
        <taxon>Hypholoma</taxon>
    </lineage>
</organism>
<feature type="compositionally biased region" description="Low complexity" evidence="1">
    <location>
        <begin position="25"/>
        <end position="58"/>
    </location>
</feature>
<feature type="region of interest" description="Disordered" evidence="1">
    <location>
        <begin position="1"/>
        <end position="294"/>
    </location>
</feature>
<feature type="compositionally biased region" description="Low complexity" evidence="1">
    <location>
        <begin position="127"/>
        <end position="139"/>
    </location>
</feature>
<dbReference type="STRING" id="945553.A0A0D2LJD9"/>
<accession>A0A0D2LJD9</accession>
<evidence type="ECO:0000313" key="2">
    <source>
        <dbReference type="EMBL" id="KJA27762.1"/>
    </source>
</evidence>
<name>A0A0D2LJD9_HYPSF</name>
<feature type="compositionally biased region" description="Low complexity" evidence="1">
    <location>
        <begin position="232"/>
        <end position="242"/>
    </location>
</feature>
<feature type="compositionally biased region" description="Acidic residues" evidence="1">
    <location>
        <begin position="275"/>
        <end position="288"/>
    </location>
</feature>
<evidence type="ECO:0000256" key="1">
    <source>
        <dbReference type="SAM" id="MobiDB-lite"/>
    </source>
</evidence>
<feature type="compositionally biased region" description="Basic residues" evidence="1">
    <location>
        <begin position="148"/>
        <end position="160"/>
    </location>
</feature>
<gene>
    <name evidence="2" type="ORF">HYPSUDRAFT_34903</name>
</gene>
<feature type="compositionally biased region" description="Basic residues" evidence="1">
    <location>
        <begin position="216"/>
        <end position="225"/>
    </location>
</feature>
<dbReference type="OrthoDB" id="2676123at2759"/>
<feature type="compositionally biased region" description="Acidic residues" evidence="1">
    <location>
        <begin position="186"/>
        <end position="202"/>
    </location>
</feature>
<evidence type="ECO:0000313" key="3">
    <source>
        <dbReference type="Proteomes" id="UP000054270"/>
    </source>
</evidence>
<sequence>MASRIRRKPQVTYKSPSADDHAYISLSLAQSRGSSPSSSSKVVTSSSSSDKGQQSQDSWTRRKHSAAPSLPLFHPYGRLALSLPPLDPTHYGLPILANPDKIESKPSLRTRRSPTKPREVEKETSPIAASVSAIAAVAAQEVKERASPRKRRAGGAKRKRKDPEDADATYPAKRTRHPRGANGQGVDDDSVADGPQPEEVEPVAEAAPELSDSAKRRSTRGKGSIKRRDSSASETTSISGSANVISGNAAGPTDATSSADADKTPKAEDVAVDPAVDDDDKEEGELSEEQPGKS</sequence>
<dbReference type="EMBL" id="KN817523">
    <property type="protein sequence ID" value="KJA27762.1"/>
    <property type="molecule type" value="Genomic_DNA"/>
</dbReference>
<dbReference type="OMA" id="LYHPLGP"/>
<reference evidence="3" key="1">
    <citation type="submission" date="2014-04" db="EMBL/GenBank/DDBJ databases">
        <title>Evolutionary Origins and Diversification of the Mycorrhizal Mutualists.</title>
        <authorList>
            <consortium name="DOE Joint Genome Institute"/>
            <consortium name="Mycorrhizal Genomics Consortium"/>
            <person name="Kohler A."/>
            <person name="Kuo A."/>
            <person name="Nagy L.G."/>
            <person name="Floudas D."/>
            <person name="Copeland A."/>
            <person name="Barry K.W."/>
            <person name="Cichocki N."/>
            <person name="Veneault-Fourrey C."/>
            <person name="LaButti K."/>
            <person name="Lindquist E.A."/>
            <person name="Lipzen A."/>
            <person name="Lundell T."/>
            <person name="Morin E."/>
            <person name="Murat C."/>
            <person name="Riley R."/>
            <person name="Ohm R."/>
            <person name="Sun H."/>
            <person name="Tunlid A."/>
            <person name="Henrissat B."/>
            <person name="Grigoriev I.V."/>
            <person name="Hibbett D.S."/>
            <person name="Martin F."/>
        </authorList>
    </citation>
    <scope>NUCLEOTIDE SEQUENCE [LARGE SCALE GENOMIC DNA]</scope>
    <source>
        <strain evidence="3">FD-334 SS-4</strain>
    </source>
</reference>
<feature type="compositionally biased region" description="Basic and acidic residues" evidence="1">
    <location>
        <begin position="260"/>
        <end position="269"/>
    </location>
</feature>